<reference evidence="3 4" key="1">
    <citation type="submission" date="2016-10" db="EMBL/GenBank/DDBJ databases">
        <authorList>
            <person name="de Groot N.N."/>
        </authorList>
    </citation>
    <scope>NUCLEOTIDE SEQUENCE [LARGE SCALE GENOMIC DNA]</scope>
    <source>
        <strain evidence="3 4">DSM 21001</strain>
    </source>
</reference>
<organism evidence="3 4">
    <name type="scientific">Granulicella pectinivorans</name>
    <dbReference type="NCBI Taxonomy" id="474950"/>
    <lineage>
        <taxon>Bacteria</taxon>
        <taxon>Pseudomonadati</taxon>
        <taxon>Acidobacteriota</taxon>
        <taxon>Terriglobia</taxon>
        <taxon>Terriglobales</taxon>
        <taxon>Acidobacteriaceae</taxon>
        <taxon>Granulicella</taxon>
    </lineage>
</organism>
<dbReference type="Pfam" id="PF00723">
    <property type="entry name" value="Glyco_hydro_15"/>
    <property type="match status" value="1"/>
</dbReference>
<dbReference type="Proteomes" id="UP000199024">
    <property type="component" value="Unassembled WGS sequence"/>
</dbReference>
<dbReference type="PANTHER" id="PTHR31616:SF0">
    <property type="entry name" value="GLUCAN 1,4-ALPHA-GLUCOSIDASE"/>
    <property type="match status" value="1"/>
</dbReference>
<name>A0A1I6MZJ6_9BACT</name>
<dbReference type="OrthoDB" id="3902805at2"/>
<protein>
    <submittedName>
        <fullName evidence="3">Glucoamylase (Glucan-1,4-alpha-glucosidase), GH15 family</fullName>
    </submittedName>
</protein>
<sequence>MAETLETKGTALHGAKIEEYSILADGETAALVSREGSIDWLCWPNFASGACFAALLGTVEHGFWKIAPRVEVIANTRQYRPGTMILETIFATSGGKAVLTDCMPPGARSIVRTVKCLSGRIDMKSDLSIRFDYGRTIPWVTCERATEEWGEGSTDTLHAVAGSEAIVFRSGSKDKALPNHGENMSTVSDFSLSEGQTAWFTLQHGVVFADRPAPLDVGAELARTESFWKDWIGKSRYKGKYADVVERSLLTLKALTYVESGGIVAAATASLPEKIGGSRNWDYRYCWLRDASFTLLVLLHAGFEQEAVDWRMWLLRAVAGSPEQVQTIYGIRGERQLLEWKAAWLPGYEHSQPVNIGNAAVEQFQLDVFGELASALYRMPDAADDLRISAAAMQANLANHVCDVWREPDDGIWETRGGRQHFTYSKVSAWLALERTVRLSDEGRDGYFAPQDVARWRTVRDAIHADVCEHGFNKEINAFTQAYGSTDLDASCLRIPMVGFLPFDDPRIVGTVEAIEKQLMRDGFVLRYKTEGGGDGLPPGEGAFLACSFWLVVCWALMGRAAEASALFERLVGLANDVGLLSEEWDPTAKRMLGNFPQALSHIALCHAAFTLAGEWKPSVGNR</sequence>
<dbReference type="GO" id="GO:0004553">
    <property type="term" value="F:hydrolase activity, hydrolyzing O-glycosyl compounds"/>
    <property type="evidence" value="ECO:0007669"/>
    <property type="project" value="TreeGrafter"/>
</dbReference>
<dbReference type="SUPFAM" id="SSF48208">
    <property type="entry name" value="Six-hairpin glycosidases"/>
    <property type="match status" value="1"/>
</dbReference>
<dbReference type="EMBL" id="FOZL01000002">
    <property type="protein sequence ID" value="SFS21031.1"/>
    <property type="molecule type" value="Genomic_DNA"/>
</dbReference>
<dbReference type="InterPro" id="IPR011613">
    <property type="entry name" value="GH15-like"/>
</dbReference>
<feature type="domain" description="Trehalase-like N-terminal" evidence="2">
    <location>
        <begin position="15"/>
        <end position="136"/>
    </location>
</feature>
<dbReference type="Gene3D" id="1.50.10.10">
    <property type="match status" value="1"/>
</dbReference>
<evidence type="ECO:0000259" key="2">
    <source>
        <dbReference type="Pfam" id="PF19291"/>
    </source>
</evidence>
<dbReference type="InterPro" id="IPR008928">
    <property type="entry name" value="6-hairpin_glycosidase_sf"/>
</dbReference>
<evidence type="ECO:0000313" key="4">
    <source>
        <dbReference type="Proteomes" id="UP000199024"/>
    </source>
</evidence>
<evidence type="ECO:0000313" key="3">
    <source>
        <dbReference type="EMBL" id="SFS21031.1"/>
    </source>
</evidence>
<dbReference type="STRING" id="474950.SAMN05421771_4010"/>
<gene>
    <name evidence="3" type="ORF">SAMN05421771_4010</name>
</gene>
<accession>A0A1I6MZJ6</accession>
<keyword evidence="4" id="KW-1185">Reference proteome</keyword>
<dbReference type="GO" id="GO:0005975">
    <property type="term" value="P:carbohydrate metabolic process"/>
    <property type="evidence" value="ECO:0007669"/>
    <property type="project" value="InterPro"/>
</dbReference>
<dbReference type="InterPro" id="IPR012341">
    <property type="entry name" value="6hp_glycosidase-like_sf"/>
</dbReference>
<evidence type="ECO:0000259" key="1">
    <source>
        <dbReference type="Pfam" id="PF00723"/>
    </source>
</evidence>
<dbReference type="InterPro" id="IPR045582">
    <property type="entry name" value="Trehalase-like_N"/>
</dbReference>
<proteinExistence type="predicted"/>
<dbReference type="Pfam" id="PF19291">
    <property type="entry name" value="TREH_N"/>
    <property type="match status" value="1"/>
</dbReference>
<dbReference type="PANTHER" id="PTHR31616">
    <property type="entry name" value="TREHALASE"/>
    <property type="match status" value="1"/>
</dbReference>
<dbReference type="RefSeq" id="WP_089843136.1">
    <property type="nucleotide sequence ID" value="NZ_FOZL01000002.1"/>
</dbReference>
<dbReference type="AlphaFoldDB" id="A0A1I6MZJ6"/>
<feature type="domain" description="GH15-like" evidence="1">
    <location>
        <begin position="239"/>
        <end position="609"/>
    </location>
</feature>